<evidence type="ECO:0000256" key="2">
    <source>
        <dbReference type="SAM" id="MobiDB-lite"/>
    </source>
</evidence>
<dbReference type="InterPro" id="IPR001611">
    <property type="entry name" value="Leu-rich_rpt"/>
</dbReference>
<keyword evidence="4" id="KW-1185">Reference proteome</keyword>
<dbReference type="RefSeq" id="XP_004343592.2">
    <property type="nucleotide sequence ID" value="XM_004343542.2"/>
</dbReference>
<dbReference type="Gene3D" id="3.80.10.10">
    <property type="entry name" value="Ribonuclease Inhibitor"/>
    <property type="match status" value="1"/>
</dbReference>
<dbReference type="SUPFAM" id="SSF52047">
    <property type="entry name" value="RNI-like"/>
    <property type="match status" value="1"/>
</dbReference>
<reference evidence="4" key="1">
    <citation type="submission" date="2011-02" db="EMBL/GenBank/DDBJ databases">
        <title>The Genome Sequence of Capsaspora owczarzaki ATCC 30864.</title>
        <authorList>
            <person name="Russ C."/>
            <person name="Cuomo C."/>
            <person name="Burger G."/>
            <person name="Gray M.W."/>
            <person name="Holland P.W.H."/>
            <person name="King N."/>
            <person name="Lang F.B.F."/>
            <person name="Roger A.J."/>
            <person name="Ruiz-Trillo I."/>
            <person name="Young S.K."/>
            <person name="Zeng Q."/>
            <person name="Gargeya S."/>
            <person name="Alvarado L."/>
            <person name="Berlin A."/>
            <person name="Chapman S.B."/>
            <person name="Chen Z."/>
            <person name="Freedman E."/>
            <person name="Gellesch M."/>
            <person name="Goldberg J."/>
            <person name="Griggs A."/>
            <person name="Gujja S."/>
            <person name="Heilman E."/>
            <person name="Heiman D."/>
            <person name="Howarth C."/>
            <person name="Mehta T."/>
            <person name="Neiman D."/>
            <person name="Pearson M."/>
            <person name="Roberts A."/>
            <person name="Saif S."/>
            <person name="Shea T."/>
            <person name="Shenoy N."/>
            <person name="Sisk P."/>
            <person name="Stolte C."/>
            <person name="Sykes S."/>
            <person name="White J."/>
            <person name="Yandava C."/>
            <person name="Haas B."/>
            <person name="Nusbaum C."/>
            <person name="Birren B."/>
        </authorList>
    </citation>
    <scope>NUCLEOTIDE SEQUENCE</scope>
    <source>
        <strain evidence="4">ATCC 30864</strain>
    </source>
</reference>
<evidence type="ECO:0000313" key="4">
    <source>
        <dbReference type="Proteomes" id="UP000008743"/>
    </source>
</evidence>
<dbReference type="Pfam" id="PF13516">
    <property type="entry name" value="LRR_6"/>
    <property type="match status" value="2"/>
</dbReference>
<evidence type="ECO:0000256" key="1">
    <source>
        <dbReference type="ARBA" id="ARBA00022737"/>
    </source>
</evidence>
<organism evidence="3 4">
    <name type="scientific">Capsaspora owczarzaki (strain ATCC 30864)</name>
    <dbReference type="NCBI Taxonomy" id="595528"/>
    <lineage>
        <taxon>Eukaryota</taxon>
        <taxon>Filasterea</taxon>
        <taxon>Capsaspora</taxon>
    </lineage>
</organism>
<dbReference type="InterPro" id="IPR052201">
    <property type="entry name" value="LRR-containing_regulator"/>
</dbReference>
<dbReference type="OrthoDB" id="341587at2759"/>
<keyword evidence="1" id="KW-0677">Repeat</keyword>
<dbReference type="PANTHER" id="PTHR24111:SF0">
    <property type="entry name" value="LEUCINE-RICH REPEAT-CONTAINING PROTEIN"/>
    <property type="match status" value="1"/>
</dbReference>
<gene>
    <name evidence="3" type="ORF">CAOG_007718</name>
</gene>
<dbReference type="EMBL" id="KE346373">
    <property type="protein sequence ID" value="KJE97284.1"/>
    <property type="molecule type" value="Genomic_DNA"/>
</dbReference>
<dbReference type="SMART" id="SM00368">
    <property type="entry name" value="LRR_RI"/>
    <property type="match status" value="3"/>
</dbReference>
<dbReference type="InParanoid" id="A0A0D2X568"/>
<sequence length="581" mass="64658">MKSWSNLYNLDEFWLEFNLTEPAMIKAAIDWFQHSDMFECLLSGHRIDDAGAKVIAEALKSNRTLTSIDLSANQIGFDGGQAIAEALKSNGTLTALNLNNNSIGDTGAQAFAEALEHNETLTDLDLRISRIGGAGTKALEMTGNTRCRVFLQSDGIPLSVQQRAPSSRSSASSSPNEQVRMSQPRVEDLEQQLQDKDAAVDSQMPGDEVLEEDPSTPSARHQPPAASAPLPNPHQPAAVSDVRLHESSSAPTMQVIDDPIDVSQTSQGQVHDLYSDTVRLLESIGMPRAAELVPLPSDDGLGLLERCTTLELVRKIVEYLDEHADLTSTSTLVDRVHALGFDQRVADLLEAHRQRCGDMWGVRSIADWLLTYVEECLEPPSDARFPYTPDTRGVRSQQQTGRRDGRPLQYVNYPAAAIERGSDALRQPLNDYFSTFQSTLPNYQNRLPVYLYHGTSHENAIYIFTNGPERLSTHQDFSREGAFCTTTDLRQAIDWARRRHVLGNGLSSPAVVIFQLFQDELDHERSWSPDNIEWERLILSSRLHERLLRQYYHHDASAEDCQEIAQRADFVSGPYSAAGSS</sequence>
<dbReference type="PANTHER" id="PTHR24111">
    <property type="entry name" value="LEUCINE-RICH REPEAT-CONTAINING PROTEIN 34"/>
    <property type="match status" value="1"/>
</dbReference>
<proteinExistence type="predicted"/>
<dbReference type="Proteomes" id="UP000008743">
    <property type="component" value="Unassembled WGS sequence"/>
</dbReference>
<feature type="region of interest" description="Disordered" evidence="2">
    <location>
        <begin position="158"/>
        <end position="253"/>
    </location>
</feature>
<accession>A0A0D2X568</accession>
<feature type="compositionally biased region" description="Basic and acidic residues" evidence="2">
    <location>
        <begin position="185"/>
        <end position="199"/>
    </location>
</feature>
<protein>
    <submittedName>
        <fullName evidence="3">Uncharacterized protein</fullName>
    </submittedName>
</protein>
<dbReference type="InterPro" id="IPR032675">
    <property type="entry name" value="LRR_dom_sf"/>
</dbReference>
<name>A0A0D2X568_CAPO3</name>
<feature type="region of interest" description="Disordered" evidence="2">
    <location>
        <begin position="383"/>
        <end position="406"/>
    </location>
</feature>
<dbReference type="PhylomeDB" id="A0A0D2X568"/>
<dbReference type="eggNOG" id="KOG4308">
    <property type="taxonomic scope" value="Eukaryota"/>
</dbReference>
<evidence type="ECO:0000313" key="3">
    <source>
        <dbReference type="EMBL" id="KJE97284.1"/>
    </source>
</evidence>
<dbReference type="AlphaFoldDB" id="A0A0D2X568"/>
<feature type="compositionally biased region" description="Low complexity" evidence="2">
    <location>
        <begin position="163"/>
        <end position="175"/>
    </location>
</feature>